<keyword evidence="2 6" id="KW-0378">Hydrolase</keyword>
<dbReference type="SUPFAM" id="SSF50891">
    <property type="entry name" value="Cyclophilin-like"/>
    <property type="match status" value="1"/>
</dbReference>
<evidence type="ECO:0000256" key="4">
    <source>
        <dbReference type="SAM" id="Phobius"/>
    </source>
</evidence>
<evidence type="ECO:0000256" key="1">
    <source>
        <dbReference type="ARBA" id="ARBA00022741"/>
    </source>
</evidence>
<dbReference type="NCBIfam" id="TIGR00370">
    <property type="entry name" value="5-oxoprolinase subunit PxpB"/>
    <property type="match status" value="1"/>
</dbReference>
<evidence type="ECO:0000259" key="5">
    <source>
        <dbReference type="SMART" id="SM00796"/>
    </source>
</evidence>
<keyword evidence="3" id="KW-0067">ATP-binding</keyword>
<keyword evidence="4" id="KW-0472">Membrane</keyword>
<dbReference type="Pfam" id="PF02682">
    <property type="entry name" value="CT_C_D"/>
    <property type="match status" value="1"/>
</dbReference>
<dbReference type="Gene3D" id="2.40.100.10">
    <property type="entry name" value="Cyclophilin-like"/>
    <property type="match status" value="1"/>
</dbReference>
<name>A0A2I7SDR0_9FLAO</name>
<dbReference type="SMART" id="SM00796">
    <property type="entry name" value="AHS1"/>
    <property type="match status" value="1"/>
</dbReference>
<dbReference type="PANTHER" id="PTHR34698">
    <property type="entry name" value="5-OXOPROLINASE SUBUNIT B"/>
    <property type="match status" value="1"/>
</dbReference>
<evidence type="ECO:0000256" key="2">
    <source>
        <dbReference type="ARBA" id="ARBA00022801"/>
    </source>
</evidence>
<accession>A0A2I7SDR0</accession>
<evidence type="ECO:0000256" key="3">
    <source>
        <dbReference type="ARBA" id="ARBA00022840"/>
    </source>
</evidence>
<dbReference type="InterPro" id="IPR010016">
    <property type="entry name" value="PxpB"/>
</dbReference>
<dbReference type="KEGG" id="taj:C1A40_00345"/>
<feature type="transmembrane region" description="Helical" evidence="4">
    <location>
        <begin position="126"/>
        <end position="145"/>
    </location>
</feature>
<gene>
    <name evidence="6" type="ORF">C1A40_00345</name>
</gene>
<dbReference type="GO" id="GO:0005524">
    <property type="term" value="F:ATP binding"/>
    <property type="evidence" value="ECO:0007669"/>
    <property type="project" value="UniProtKB-KW"/>
</dbReference>
<dbReference type="AlphaFoldDB" id="A0A2I7SDR0"/>
<proteinExistence type="predicted"/>
<dbReference type="OrthoDB" id="9778567at2"/>
<reference evidence="7" key="1">
    <citation type="submission" date="2018-01" db="EMBL/GenBank/DDBJ databases">
        <title>Complete genome of Tamlana sp. UJ94.</title>
        <authorList>
            <person name="Jung J."/>
            <person name="Chung D."/>
            <person name="Bae S.S."/>
            <person name="Baek K."/>
        </authorList>
    </citation>
    <scope>NUCLEOTIDE SEQUENCE [LARGE SCALE GENOMIC DNA]</scope>
    <source>
        <strain evidence="7">UJ94</strain>
    </source>
</reference>
<keyword evidence="4" id="KW-0812">Transmembrane</keyword>
<dbReference type="PANTHER" id="PTHR34698:SF2">
    <property type="entry name" value="5-OXOPROLINASE SUBUNIT B"/>
    <property type="match status" value="1"/>
</dbReference>
<protein>
    <submittedName>
        <fullName evidence="6">Allophanate hydrolase subunit 1</fullName>
    </submittedName>
</protein>
<organism evidence="6 7">
    <name type="scientific">Pseudotamlana carrageenivorans</name>
    <dbReference type="NCBI Taxonomy" id="2069432"/>
    <lineage>
        <taxon>Bacteria</taxon>
        <taxon>Pseudomonadati</taxon>
        <taxon>Bacteroidota</taxon>
        <taxon>Flavobacteriia</taxon>
        <taxon>Flavobacteriales</taxon>
        <taxon>Flavobacteriaceae</taxon>
        <taxon>Pseudotamlana</taxon>
    </lineage>
</organism>
<dbReference type="SUPFAM" id="SSF160467">
    <property type="entry name" value="PH0987 N-terminal domain-like"/>
    <property type="match status" value="1"/>
</dbReference>
<dbReference type="RefSeq" id="WP_102994150.1">
    <property type="nucleotide sequence ID" value="NZ_CP025938.1"/>
</dbReference>
<sequence length="242" mass="27201">MSFKLSYKPFGEQGILVEWPNQISESILENVLGFKSKIRIAEDADIAEVRTAYQSVLILFHTPINFQQKIEGLKRVYASAEKEEKRTSQLWRIPVCYDDCFALDLEHLSAVKNISKSEIIKRHIQATYTVYFIGFLPGFLYLGGLDDTLSMPRKSTPRLVIEKGAVAIGGNQIGVYPSESPGGWNIIGKSPIPFFNENLNPPCFAVPGDRIEFYAVNLKEFNDIKVLVDAGVYQIESEVTSD</sequence>
<keyword evidence="1" id="KW-0547">Nucleotide-binding</keyword>
<dbReference type="InterPro" id="IPR003833">
    <property type="entry name" value="CT_C_D"/>
</dbReference>
<dbReference type="InterPro" id="IPR029000">
    <property type="entry name" value="Cyclophilin-like_dom_sf"/>
</dbReference>
<dbReference type="GO" id="GO:0016787">
    <property type="term" value="F:hydrolase activity"/>
    <property type="evidence" value="ECO:0007669"/>
    <property type="project" value="UniProtKB-KW"/>
</dbReference>
<dbReference type="Gene3D" id="3.30.1360.40">
    <property type="match status" value="1"/>
</dbReference>
<feature type="domain" description="Carboxyltransferase" evidence="5">
    <location>
        <begin position="5"/>
        <end position="205"/>
    </location>
</feature>
<dbReference type="EMBL" id="CP025938">
    <property type="protein sequence ID" value="AUS04026.1"/>
    <property type="molecule type" value="Genomic_DNA"/>
</dbReference>
<evidence type="ECO:0000313" key="7">
    <source>
        <dbReference type="Proteomes" id="UP000236592"/>
    </source>
</evidence>
<keyword evidence="4" id="KW-1133">Transmembrane helix</keyword>
<dbReference type="Proteomes" id="UP000236592">
    <property type="component" value="Chromosome"/>
</dbReference>
<keyword evidence="7" id="KW-1185">Reference proteome</keyword>
<evidence type="ECO:0000313" key="6">
    <source>
        <dbReference type="EMBL" id="AUS04026.1"/>
    </source>
</evidence>